<dbReference type="PANTHER" id="PTHR10209:SF751">
    <property type="entry name" value="OS06G0255100 PROTEIN"/>
    <property type="match status" value="1"/>
</dbReference>
<dbReference type="InterPro" id="IPR005123">
    <property type="entry name" value="Oxoglu/Fe-dep_dioxygenase_dom"/>
</dbReference>
<dbReference type="SUPFAM" id="SSF51197">
    <property type="entry name" value="Clavaminate synthase-like"/>
    <property type="match status" value="1"/>
</dbReference>
<dbReference type="InterPro" id="IPR026992">
    <property type="entry name" value="DIOX_N"/>
</dbReference>
<dbReference type="Pfam" id="PF03171">
    <property type="entry name" value="2OG-FeII_Oxy"/>
    <property type="match status" value="1"/>
</dbReference>
<evidence type="ECO:0000256" key="1">
    <source>
        <dbReference type="ARBA" id="ARBA00008056"/>
    </source>
</evidence>
<gene>
    <name evidence="7" type="ORF">MtrunA17_Chr1g0161111</name>
</gene>
<evidence type="ECO:0000259" key="6">
    <source>
        <dbReference type="PROSITE" id="PS51471"/>
    </source>
</evidence>
<evidence type="ECO:0000256" key="4">
    <source>
        <dbReference type="ARBA" id="ARBA00023004"/>
    </source>
</evidence>
<dbReference type="GO" id="GO:0046872">
    <property type="term" value="F:metal ion binding"/>
    <property type="evidence" value="ECO:0007669"/>
    <property type="project" value="UniProtKB-KW"/>
</dbReference>
<dbReference type="InterPro" id="IPR044861">
    <property type="entry name" value="IPNS-like_FE2OG_OXY"/>
</dbReference>
<dbReference type="EMBL" id="PSQE01000001">
    <property type="protein sequence ID" value="RHN78032.1"/>
    <property type="molecule type" value="Genomic_DNA"/>
</dbReference>
<dbReference type="EC" id="1.14.11.20" evidence="7"/>
<dbReference type="Proteomes" id="UP000265566">
    <property type="component" value="Chromosome 1"/>
</dbReference>
<keyword evidence="3 5" id="KW-0560">Oxidoreductase</keyword>
<dbReference type="FunFam" id="2.60.120.330:FF:000026">
    <property type="entry name" value="DIBOA-glucoside dioxygenase BX6"/>
    <property type="match status" value="1"/>
</dbReference>
<evidence type="ECO:0000313" key="7">
    <source>
        <dbReference type="EMBL" id="RHN78032.1"/>
    </source>
</evidence>
<comment type="similarity">
    <text evidence="1 5">Belongs to the iron/ascorbate-dependent oxidoreductase family.</text>
</comment>
<dbReference type="Gramene" id="rna1546">
    <property type="protein sequence ID" value="RHN78032.1"/>
    <property type="gene ID" value="gene1546"/>
</dbReference>
<evidence type="ECO:0000256" key="5">
    <source>
        <dbReference type="RuleBase" id="RU003682"/>
    </source>
</evidence>
<dbReference type="PANTHER" id="PTHR10209">
    <property type="entry name" value="OXIDOREDUCTASE, 2OG-FE II OXYGENASE FAMILY PROTEIN"/>
    <property type="match status" value="1"/>
</dbReference>
<proteinExistence type="inferred from homology"/>
<dbReference type="InterPro" id="IPR027443">
    <property type="entry name" value="IPNS-like_sf"/>
</dbReference>
<keyword evidence="4 5" id="KW-0408">Iron</keyword>
<keyword evidence="2 5" id="KW-0479">Metal-binding</keyword>
<dbReference type="PROSITE" id="PS51471">
    <property type="entry name" value="FE2OG_OXY"/>
    <property type="match status" value="1"/>
</dbReference>
<comment type="caution">
    <text evidence="7">The sequence shown here is derived from an EMBL/GenBank/DDBJ whole genome shotgun (WGS) entry which is preliminary data.</text>
</comment>
<feature type="domain" description="Fe2OG dioxygenase" evidence="6">
    <location>
        <begin position="281"/>
        <end position="381"/>
    </location>
</feature>
<organism evidence="7">
    <name type="scientific">Medicago truncatula</name>
    <name type="common">Barrel medic</name>
    <name type="synonym">Medicago tribuloides</name>
    <dbReference type="NCBI Taxonomy" id="3880"/>
    <lineage>
        <taxon>Eukaryota</taxon>
        <taxon>Viridiplantae</taxon>
        <taxon>Streptophyta</taxon>
        <taxon>Embryophyta</taxon>
        <taxon>Tracheophyta</taxon>
        <taxon>Spermatophyta</taxon>
        <taxon>Magnoliopsida</taxon>
        <taxon>eudicotyledons</taxon>
        <taxon>Gunneridae</taxon>
        <taxon>Pentapetalae</taxon>
        <taxon>rosids</taxon>
        <taxon>fabids</taxon>
        <taxon>Fabales</taxon>
        <taxon>Fabaceae</taxon>
        <taxon>Papilionoideae</taxon>
        <taxon>50 kb inversion clade</taxon>
        <taxon>NPAAA clade</taxon>
        <taxon>Hologalegina</taxon>
        <taxon>IRL clade</taxon>
        <taxon>Trifolieae</taxon>
        <taxon>Medicago</taxon>
    </lineage>
</organism>
<dbReference type="Gene3D" id="2.60.120.330">
    <property type="entry name" value="B-lactam Antibiotic, Isopenicillin N Synthase, Chain"/>
    <property type="match status" value="1"/>
</dbReference>
<name>A0A396JKZ9_MEDTR</name>
<sequence>MTRFLKKELDGKSLTNIFRNTQLLLLKIKLNYLFSSFKIKTQTHTHTNIPFPSFIQFLTMSSSPIATPSLPPTTVSSPPYDRVKALKEFDETKSGVKGIIDSGIKTIPSFFIHPPETLSDLTPRSDFPQPKIPTIDLSAVHHSRAAVVEQLRSAASTVGFFQVINHGVAPELMRSVIGAMKKFHEQPAEERKKVYRREMGIGVSYISNVHLFASKAASWRDTLQIRMGPVPTEEKEIPEVCRKEVMEWDKEVVCVGDILLGLLSEGLGLGEERFTELGLSQGRVMVGNYYPFCPQPNLTVGLNSHADPGALTVLLQDHIGGLQVRTQHGWIDVKPLDGALVINIGDLLQIISNEEYKSADHRVLANPSNEPRVSIAVFLNPGNREKLFGPLPELTSAEKPSLYRDFMLKEFMTKFFKKELDGKLLTNFFRK</sequence>
<reference evidence="7" key="1">
    <citation type="journal article" date="2018" name="Nat. Plants">
        <title>Whole-genome landscape of Medicago truncatula symbiotic genes.</title>
        <authorList>
            <person name="Pecrix Y."/>
            <person name="Gamas P."/>
            <person name="Carrere S."/>
        </authorList>
    </citation>
    <scope>NUCLEOTIDE SEQUENCE</scope>
    <source>
        <tissue evidence="7">Leaves</tissue>
    </source>
</reference>
<accession>A0A396JKZ9</accession>
<dbReference type="GO" id="GO:0050590">
    <property type="term" value="F:desacetoxyvindoline 4-hydroxylase activity"/>
    <property type="evidence" value="ECO:0007669"/>
    <property type="project" value="UniProtKB-EC"/>
</dbReference>
<dbReference type="Pfam" id="PF14226">
    <property type="entry name" value="DIOX_N"/>
    <property type="match status" value="1"/>
</dbReference>
<dbReference type="AlphaFoldDB" id="A0A396JKZ9"/>
<evidence type="ECO:0000256" key="2">
    <source>
        <dbReference type="ARBA" id="ARBA00022723"/>
    </source>
</evidence>
<protein>
    <submittedName>
        <fullName evidence="7">Putative deacetoxyvindoline 4-hydroxylase</fullName>
        <ecNumber evidence="7">1.14.11.20</ecNumber>
    </submittedName>
</protein>
<evidence type="ECO:0000256" key="3">
    <source>
        <dbReference type="ARBA" id="ARBA00023002"/>
    </source>
</evidence>